<dbReference type="AlphaFoldDB" id="A0A6P8EYS5"/>
<accession>A0A6P8EYS5</accession>
<name>A0A6P8EYS5_CLUHA</name>
<feature type="coiled-coil region" evidence="1">
    <location>
        <begin position="2"/>
        <end position="29"/>
    </location>
</feature>
<evidence type="ECO:0000313" key="3">
    <source>
        <dbReference type="Proteomes" id="UP000515152"/>
    </source>
</evidence>
<dbReference type="GeneID" id="116220202"/>
<evidence type="ECO:0000256" key="1">
    <source>
        <dbReference type="SAM" id="Coils"/>
    </source>
</evidence>
<protein>
    <submittedName>
        <fullName evidence="4">Trichohyalin-like</fullName>
    </submittedName>
</protein>
<feature type="region of interest" description="Disordered" evidence="2">
    <location>
        <begin position="312"/>
        <end position="369"/>
    </location>
</feature>
<keyword evidence="3" id="KW-1185">Reference proteome</keyword>
<feature type="region of interest" description="Disordered" evidence="2">
    <location>
        <begin position="65"/>
        <end position="108"/>
    </location>
</feature>
<dbReference type="KEGG" id="char:116220202"/>
<dbReference type="RefSeq" id="XP_031421388.1">
    <property type="nucleotide sequence ID" value="XM_031565528.2"/>
</dbReference>
<feature type="region of interest" description="Disordered" evidence="2">
    <location>
        <begin position="178"/>
        <end position="246"/>
    </location>
</feature>
<proteinExistence type="predicted"/>
<sequence length="369" mass="44337">MVAPLEAMLEEERKERELMKNQEVDLESISNTLLEFMKDLENQLNTIRAMFQRLPVPFKEVLEKSQQKLTSGDDQTIQRRAEKEGEARDEGNAKKAEKEMRLKEKEEKKLSQFLDKRKQEHVKRQGKIRKDELKRMKRTLDETLKQEEAELKQKIKDEKMKLEARNKWEIALMKTAHEHRKWRETQNKIQVEEQRKQLKHSMKDQEIAEKKQQKEQKKQEKEQKEREERELKLQKKAATQEKWRVERQKKQERFEQTYYRLLANQTARKEIMLAKAKEREKLKELTQKPKMRITIVKKPCFIWNLFGGRNKKEGKQEQEQLKEEAAESYRAEEEVDETLASERDVSRCGYDSVDMTRGQSPVSFTDTGN</sequence>
<feature type="compositionally biased region" description="Polar residues" evidence="2">
    <location>
        <begin position="357"/>
        <end position="369"/>
    </location>
</feature>
<evidence type="ECO:0000313" key="4">
    <source>
        <dbReference type="RefSeq" id="XP_031421388.1"/>
    </source>
</evidence>
<feature type="compositionally biased region" description="Basic and acidic residues" evidence="2">
    <location>
        <begin position="76"/>
        <end position="108"/>
    </location>
</feature>
<keyword evidence="1" id="KW-0175">Coiled coil</keyword>
<feature type="compositionally biased region" description="Basic and acidic residues" evidence="2">
    <location>
        <begin position="181"/>
        <end position="246"/>
    </location>
</feature>
<dbReference type="Proteomes" id="UP000515152">
    <property type="component" value="Chromosome 4"/>
</dbReference>
<gene>
    <name evidence="4" type="primary">LOC116220202</name>
</gene>
<reference evidence="4" key="1">
    <citation type="submission" date="2025-08" db="UniProtKB">
        <authorList>
            <consortium name="RefSeq"/>
        </authorList>
    </citation>
    <scope>IDENTIFICATION</scope>
</reference>
<organism evidence="3 4">
    <name type="scientific">Clupea harengus</name>
    <name type="common">Atlantic herring</name>
    <dbReference type="NCBI Taxonomy" id="7950"/>
    <lineage>
        <taxon>Eukaryota</taxon>
        <taxon>Metazoa</taxon>
        <taxon>Chordata</taxon>
        <taxon>Craniata</taxon>
        <taxon>Vertebrata</taxon>
        <taxon>Euteleostomi</taxon>
        <taxon>Actinopterygii</taxon>
        <taxon>Neopterygii</taxon>
        <taxon>Teleostei</taxon>
        <taxon>Clupei</taxon>
        <taxon>Clupeiformes</taxon>
        <taxon>Clupeoidei</taxon>
        <taxon>Clupeidae</taxon>
        <taxon>Clupea</taxon>
    </lineage>
</organism>
<evidence type="ECO:0000256" key="2">
    <source>
        <dbReference type="SAM" id="MobiDB-lite"/>
    </source>
</evidence>
<feature type="compositionally biased region" description="Basic and acidic residues" evidence="2">
    <location>
        <begin position="312"/>
        <end position="332"/>
    </location>
</feature>